<reference evidence="3 4" key="1">
    <citation type="submission" date="2020-02" db="EMBL/GenBank/DDBJ databases">
        <title>Draft genome sequence of two Spirosoma agri KCTC 52727 and Spirosoma terrae KCTC 52035.</title>
        <authorList>
            <person name="Rojas J."/>
            <person name="Ambika Manirajan B."/>
            <person name="Ratering S."/>
            <person name="Suarez C."/>
            <person name="Schnell S."/>
        </authorList>
    </citation>
    <scope>NUCLEOTIDE SEQUENCE [LARGE SCALE GENOMIC DNA]</scope>
    <source>
        <strain evidence="3 4">KCTC 52727</strain>
    </source>
</reference>
<dbReference type="EMBL" id="JAAGNZ010000001">
    <property type="protein sequence ID" value="NEU65925.1"/>
    <property type="molecule type" value="Genomic_DNA"/>
</dbReference>
<dbReference type="RefSeq" id="WP_164035220.1">
    <property type="nucleotide sequence ID" value="NZ_JAAGNZ010000001.1"/>
</dbReference>
<dbReference type="InterPro" id="IPR001789">
    <property type="entry name" value="Sig_transdc_resp-reg_receiver"/>
</dbReference>
<evidence type="ECO:0000259" key="2">
    <source>
        <dbReference type="PROSITE" id="PS50110"/>
    </source>
</evidence>
<dbReference type="Pfam" id="PF00072">
    <property type="entry name" value="Response_reg"/>
    <property type="match status" value="1"/>
</dbReference>
<protein>
    <submittedName>
        <fullName evidence="3">Response regulator</fullName>
    </submittedName>
</protein>
<organism evidence="3 4">
    <name type="scientific">Spirosoma agri</name>
    <dbReference type="NCBI Taxonomy" id="1987381"/>
    <lineage>
        <taxon>Bacteria</taxon>
        <taxon>Pseudomonadati</taxon>
        <taxon>Bacteroidota</taxon>
        <taxon>Cytophagia</taxon>
        <taxon>Cytophagales</taxon>
        <taxon>Cytophagaceae</taxon>
        <taxon>Spirosoma</taxon>
    </lineage>
</organism>
<proteinExistence type="predicted"/>
<dbReference type="Proteomes" id="UP000477386">
    <property type="component" value="Unassembled WGS sequence"/>
</dbReference>
<feature type="modified residue" description="4-aspartylphosphate" evidence="1">
    <location>
        <position position="63"/>
    </location>
</feature>
<dbReference type="Gene3D" id="3.40.50.2300">
    <property type="match status" value="1"/>
</dbReference>
<evidence type="ECO:0000313" key="3">
    <source>
        <dbReference type="EMBL" id="NEU65925.1"/>
    </source>
</evidence>
<sequence>MPDFSRPLIYAVDDDEDDRYLLQRIFSEHFKECTLRLFDNGSNLLTHLTHQLDGRLPDLIILDLEMPVFNGIELLRFLKENEAFRGIPVSILSAMHHKQHIERCYELGTTSYVSKEQSYVQLVSSIQHLQHHWSENQALKIKSRVLCPDMKKLIDSTALSLN</sequence>
<dbReference type="InterPro" id="IPR052893">
    <property type="entry name" value="TCS_response_regulator"/>
</dbReference>
<dbReference type="AlphaFoldDB" id="A0A6M0IDU7"/>
<evidence type="ECO:0000313" key="4">
    <source>
        <dbReference type="Proteomes" id="UP000477386"/>
    </source>
</evidence>
<dbReference type="SUPFAM" id="SSF52172">
    <property type="entry name" value="CheY-like"/>
    <property type="match status" value="1"/>
</dbReference>
<gene>
    <name evidence="3" type="ORF">GK091_03460</name>
</gene>
<evidence type="ECO:0000256" key="1">
    <source>
        <dbReference type="PROSITE-ProRule" id="PRU00169"/>
    </source>
</evidence>
<dbReference type="SMART" id="SM00448">
    <property type="entry name" value="REC"/>
    <property type="match status" value="1"/>
</dbReference>
<dbReference type="PANTHER" id="PTHR44520:SF2">
    <property type="entry name" value="RESPONSE REGULATOR RCP1"/>
    <property type="match status" value="1"/>
</dbReference>
<dbReference type="PANTHER" id="PTHR44520">
    <property type="entry name" value="RESPONSE REGULATOR RCP1-RELATED"/>
    <property type="match status" value="1"/>
</dbReference>
<comment type="caution">
    <text evidence="3">The sequence shown here is derived from an EMBL/GenBank/DDBJ whole genome shotgun (WGS) entry which is preliminary data.</text>
</comment>
<keyword evidence="1" id="KW-0597">Phosphoprotein</keyword>
<dbReference type="GO" id="GO:0000160">
    <property type="term" value="P:phosphorelay signal transduction system"/>
    <property type="evidence" value="ECO:0007669"/>
    <property type="project" value="InterPro"/>
</dbReference>
<dbReference type="InterPro" id="IPR011006">
    <property type="entry name" value="CheY-like_superfamily"/>
</dbReference>
<feature type="domain" description="Response regulatory" evidence="2">
    <location>
        <begin position="8"/>
        <end position="130"/>
    </location>
</feature>
<keyword evidence="4" id="KW-1185">Reference proteome</keyword>
<accession>A0A6M0IDU7</accession>
<dbReference type="PROSITE" id="PS50110">
    <property type="entry name" value="RESPONSE_REGULATORY"/>
    <property type="match status" value="1"/>
</dbReference>
<name>A0A6M0IDU7_9BACT</name>